<proteinExistence type="predicted"/>
<keyword evidence="3" id="KW-1185">Reference proteome</keyword>
<dbReference type="HOGENOM" id="CLU_1545536_0_0_10"/>
<feature type="chain" id="PRO_5004910144" evidence="1">
    <location>
        <begin position="21"/>
        <end position="173"/>
    </location>
</feature>
<evidence type="ECO:0000313" key="3">
    <source>
        <dbReference type="Proteomes" id="UP000019423"/>
    </source>
</evidence>
<dbReference type="AlphaFoldDB" id="W8F1E4"/>
<feature type="signal peptide" evidence="1">
    <location>
        <begin position="1"/>
        <end position="20"/>
    </location>
</feature>
<protein>
    <submittedName>
        <fullName evidence="2">Uncharacterized protein</fullName>
    </submittedName>
</protein>
<dbReference type="OrthoDB" id="5442117at2"/>
<dbReference type="Proteomes" id="UP000019423">
    <property type="component" value="Chromosome"/>
</dbReference>
<organism evidence="2 3">
    <name type="scientific">Hymenobacter swuensis DY53</name>
    <dbReference type="NCBI Taxonomy" id="1227739"/>
    <lineage>
        <taxon>Bacteria</taxon>
        <taxon>Pseudomonadati</taxon>
        <taxon>Bacteroidota</taxon>
        <taxon>Cytophagia</taxon>
        <taxon>Cytophagales</taxon>
        <taxon>Hymenobacteraceae</taxon>
        <taxon>Hymenobacter</taxon>
    </lineage>
</organism>
<evidence type="ECO:0000256" key="1">
    <source>
        <dbReference type="SAM" id="SignalP"/>
    </source>
</evidence>
<dbReference type="eggNOG" id="ENOG5033B0Z">
    <property type="taxonomic scope" value="Bacteria"/>
</dbReference>
<accession>W8F1E4</accession>
<gene>
    <name evidence="2" type="ORF">Hsw_2247</name>
</gene>
<reference evidence="2 3" key="1">
    <citation type="submission" date="2014-01" db="EMBL/GenBank/DDBJ databases">
        <title>Complete genome sequence of ionizing-radiation resistance bacterium Hymenobacter swuensis DY53.</title>
        <authorList>
            <person name="Jung J.-H."/>
            <person name="Jeong S.-W."/>
            <person name="Joe M.-H."/>
            <person name="Cho y.-j."/>
            <person name="Kim M.-K."/>
            <person name="Lim S.-Y."/>
        </authorList>
    </citation>
    <scope>NUCLEOTIDE SEQUENCE [LARGE SCALE GENOMIC DNA]</scope>
    <source>
        <strain evidence="2 3">DY53</strain>
    </source>
</reference>
<dbReference type="RefSeq" id="WP_155832951.1">
    <property type="nucleotide sequence ID" value="NZ_CP007145.1"/>
</dbReference>
<sequence length="173" mass="18945">MKHISILGCLWALAATAAVAQAPTPSTKVLDERYGFRGVRFESDTSALPDRALAEVGGTTRFYRRTSEVKQLGEGEVSSIRYGFYKGKLALVILETRGISNSRAVLVAIQQQYGAGTRNSPFRQRYAWNGKAVTMSYDENAASNDATIFISSKKLRAQQLKAEYDAAKKLSPG</sequence>
<evidence type="ECO:0000313" key="2">
    <source>
        <dbReference type="EMBL" id="AHJ97842.1"/>
    </source>
</evidence>
<dbReference type="PATRIC" id="fig|1227739.3.peg.2450"/>
<dbReference type="EMBL" id="CP007145">
    <property type="protein sequence ID" value="AHJ97842.1"/>
    <property type="molecule type" value="Genomic_DNA"/>
</dbReference>
<keyword evidence="1" id="KW-0732">Signal</keyword>
<name>W8F1E4_9BACT</name>
<dbReference type="KEGG" id="hsw:Hsw_2247"/>